<proteinExistence type="predicted"/>
<feature type="transmembrane region" description="Helical" evidence="1">
    <location>
        <begin position="73"/>
        <end position="93"/>
    </location>
</feature>
<dbReference type="NCBIfam" id="TIGR01300">
    <property type="entry name" value="CPA3_mnhG_phaG"/>
    <property type="match status" value="1"/>
</dbReference>
<feature type="transmembrane region" description="Helical" evidence="1">
    <location>
        <begin position="6"/>
        <end position="26"/>
    </location>
</feature>
<keyword evidence="1" id="KW-0472">Membrane</keyword>
<feature type="transmembrane region" description="Helical" evidence="1">
    <location>
        <begin position="47"/>
        <end position="67"/>
    </location>
</feature>
<gene>
    <name evidence="2" type="ORF">C4E15_13590</name>
</gene>
<dbReference type="RefSeq" id="WP_046805004.1">
    <property type="nucleotide sequence ID" value="NZ_PREU01000005.1"/>
</dbReference>
<evidence type="ECO:0000256" key="1">
    <source>
        <dbReference type="SAM" id="Phobius"/>
    </source>
</evidence>
<dbReference type="InterPro" id="IPR005133">
    <property type="entry name" value="PhaG_MnhG_YufB"/>
</dbReference>
<dbReference type="OrthoDB" id="9813804at2"/>
<protein>
    <submittedName>
        <fullName evidence="2">Cation:proton antiporter</fullName>
    </submittedName>
</protein>
<dbReference type="EMBL" id="PREU01000005">
    <property type="protein sequence ID" value="PPA75801.1"/>
    <property type="molecule type" value="Genomic_DNA"/>
</dbReference>
<organism evidence="2 3">
    <name type="scientific">Achromobacter spanius</name>
    <dbReference type="NCBI Taxonomy" id="217203"/>
    <lineage>
        <taxon>Bacteria</taxon>
        <taxon>Pseudomonadati</taxon>
        <taxon>Pseudomonadota</taxon>
        <taxon>Betaproteobacteria</taxon>
        <taxon>Burkholderiales</taxon>
        <taxon>Alcaligenaceae</taxon>
        <taxon>Achromobacter</taxon>
    </lineage>
</organism>
<dbReference type="AlphaFoldDB" id="A0A2S5GSI7"/>
<evidence type="ECO:0000313" key="3">
    <source>
        <dbReference type="Proteomes" id="UP000239990"/>
    </source>
</evidence>
<keyword evidence="1" id="KW-1133">Transmembrane helix</keyword>
<name>A0A2S5GSI7_9BURK</name>
<dbReference type="Pfam" id="PF03334">
    <property type="entry name" value="PhaG_MnhG_YufB"/>
    <property type="match status" value="1"/>
</dbReference>
<dbReference type="Proteomes" id="UP000239990">
    <property type="component" value="Unassembled WGS sequence"/>
</dbReference>
<comment type="caution">
    <text evidence="2">The sequence shown here is derived from an EMBL/GenBank/DDBJ whole genome shotgun (WGS) entry which is preliminary data.</text>
</comment>
<sequence>MMNAAIPLWAGIPACVLLVLGGLLALTGSAGLLRFRSFYARIHAPTLGNTLGCACVLLSSILVFSAWSARPVFHEVIITLLLVVSSPVTAMLLMRAATYRHRLTKADADQDAR</sequence>
<dbReference type="PANTHER" id="PTHR34703:SF1">
    <property type="entry name" value="ANTIPORTER SUBUNIT MNHG2-RELATED"/>
    <property type="match status" value="1"/>
</dbReference>
<dbReference type="GO" id="GO:0015385">
    <property type="term" value="F:sodium:proton antiporter activity"/>
    <property type="evidence" value="ECO:0007669"/>
    <property type="project" value="TreeGrafter"/>
</dbReference>
<accession>A0A2S5GSI7</accession>
<keyword evidence="1" id="KW-0812">Transmembrane</keyword>
<reference evidence="2 3" key="1">
    <citation type="submission" date="2018-02" db="EMBL/GenBank/DDBJ databases">
        <title>Draft Genome of Achromobacter spanius stain 6.</title>
        <authorList>
            <person name="Gunasekera T.S."/>
            <person name="Radwan O."/>
            <person name="Ruiz O.N."/>
        </authorList>
    </citation>
    <scope>NUCLEOTIDE SEQUENCE [LARGE SCALE GENOMIC DNA]</scope>
    <source>
        <strain evidence="2 3">6</strain>
    </source>
</reference>
<evidence type="ECO:0000313" key="2">
    <source>
        <dbReference type="EMBL" id="PPA75801.1"/>
    </source>
</evidence>
<dbReference type="PANTHER" id="PTHR34703">
    <property type="entry name" value="ANTIPORTER SUBUNIT MNHG2-RELATED"/>
    <property type="match status" value="1"/>
</dbReference>